<organism evidence="2 3">
    <name type="scientific">Tenebrio molitor</name>
    <name type="common">Yellow mealworm beetle</name>
    <dbReference type="NCBI Taxonomy" id="7067"/>
    <lineage>
        <taxon>Eukaryota</taxon>
        <taxon>Metazoa</taxon>
        <taxon>Ecdysozoa</taxon>
        <taxon>Arthropoda</taxon>
        <taxon>Hexapoda</taxon>
        <taxon>Insecta</taxon>
        <taxon>Pterygota</taxon>
        <taxon>Neoptera</taxon>
        <taxon>Endopterygota</taxon>
        <taxon>Coleoptera</taxon>
        <taxon>Polyphaga</taxon>
        <taxon>Cucujiformia</taxon>
        <taxon>Tenebrionidae</taxon>
        <taxon>Tenebrio</taxon>
    </lineage>
</organism>
<reference evidence="2" key="1">
    <citation type="journal article" date="2020" name="J Insects Food Feed">
        <title>The yellow mealworm (Tenebrio molitor) genome: a resource for the emerging insects as food and feed industry.</title>
        <authorList>
            <person name="Eriksson T."/>
            <person name="Andere A."/>
            <person name="Kelstrup H."/>
            <person name="Emery V."/>
            <person name="Picard C."/>
        </authorList>
    </citation>
    <scope>NUCLEOTIDE SEQUENCE</scope>
    <source>
        <strain evidence="2">Stoneville</strain>
        <tissue evidence="2">Whole head</tissue>
    </source>
</reference>
<dbReference type="PANTHER" id="PTHR33198">
    <property type="entry name" value="ANK_REP_REGION DOMAIN-CONTAINING PROTEIN-RELATED"/>
    <property type="match status" value="1"/>
</dbReference>
<dbReference type="Proteomes" id="UP000719412">
    <property type="component" value="Unassembled WGS sequence"/>
</dbReference>
<feature type="compositionally biased region" description="Polar residues" evidence="1">
    <location>
        <begin position="277"/>
        <end position="296"/>
    </location>
</feature>
<dbReference type="AlphaFoldDB" id="A0A8J6HVN7"/>
<evidence type="ECO:0000256" key="1">
    <source>
        <dbReference type="SAM" id="MobiDB-lite"/>
    </source>
</evidence>
<evidence type="ECO:0000313" key="3">
    <source>
        <dbReference type="Proteomes" id="UP000719412"/>
    </source>
</evidence>
<evidence type="ECO:0000313" key="2">
    <source>
        <dbReference type="EMBL" id="KAH0821008.1"/>
    </source>
</evidence>
<comment type="caution">
    <text evidence="2">The sequence shown here is derived from an EMBL/GenBank/DDBJ whole genome shotgun (WGS) entry which is preliminary data.</text>
</comment>
<reference evidence="2" key="2">
    <citation type="submission" date="2021-08" db="EMBL/GenBank/DDBJ databases">
        <authorList>
            <person name="Eriksson T."/>
        </authorList>
    </citation>
    <scope>NUCLEOTIDE SEQUENCE</scope>
    <source>
        <strain evidence="2">Stoneville</strain>
        <tissue evidence="2">Whole head</tissue>
    </source>
</reference>
<proteinExistence type="predicted"/>
<gene>
    <name evidence="2" type="ORF">GEV33_001783</name>
</gene>
<name>A0A8J6HVN7_TENMO</name>
<feature type="compositionally biased region" description="Polar residues" evidence="1">
    <location>
        <begin position="197"/>
        <end position="208"/>
    </location>
</feature>
<keyword evidence="3" id="KW-1185">Reference proteome</keyword>
<dbReference type="PANTHER" id="PTHR33198:SF20">
    <property type="entry name" value="RETROTRANSPOSON GAG DOMAIN-CONTAINING PROTEIN"/>
    <property type="match status" value="1"/>
</dbReference>
<protein>
    <submittedName>
        <fullName evidence="2">Uncharacterized protein</fullName>
    </submittedName>
</protein>
<dbReference type="EMBL" id="JABDTM020009705">
    <property type="protein sequence ID" value="KAH0821008.1"/>
    <property type="molecule type" value="Genomic_DNA"/>
</dbReference>
<accession>A0A8J6HVN7</accession>
<feature type="compositionally biased region" description="Basic and acidic residues" evidence="1">
    <location>
        <begin position="254"/>
        <end position="265"/>
    </location>
</feature>
<feature type="region of interest" description="Disordered" evidence="1">
    <location>
        <begin position="188"/>
        <end position="213"/>
    </location>
</feature>
<sequence>MESLKLPTKFNLQETNLTEPWKKFKRNFEIYCTALGEELTQGGKCELLLHALGDECIDIHSTFDFTPNEHNKFEILIKKFDEYFLPKRNITFERYKFFSRNQELRETIENDIRELKILSSTCEFETLKESLIRDRIVGGINSEQIRSKLLQEEKLTLKKCIEICKMIEMTKSQMQQMNSGTENNHINEITSKKKMTSGASGKSQPRSAQKQEKSQREINNCTCCGRNHKINECPAFEKECRKCGKLKHFANMCKQKEDSKKEDPKNHRKKSVKEISARNSASKNQESASDSDNSEFTIASVGNEKKTAKDQEDWTAKIQVLENPNVTIKFKLDTGAQVNLIPKRLFDKIPDKDSFLKQSKIKLLNYSGNSITNLGKCTFR</sequence>
<feature type="region of interest" description="Disordered" evidence="1">
    <location>
        <begin position="254"/>
        <end position="296"/>
    </location>
</feature>